<organism evidence="17 18">
    <name type="scientific">Nitratidesulfovibrio vulgaris (strain DP4)</name>
    <name type="common">Desulfovibrio vulgaris</name>
    <dbReference type="NCBI Taxonomy" id="391774"/>
    <lineage>
        <taxon>Bacteria</taxon>
        <taxon>Pseudomonadati</taxon>
        <taxon>Thermodesulfobacteriota</taxon>
        <taxon>Desulfovibrionia</taxon>
        <taxon>Desulfovibrionales</taxon>
        <taxon>Desulfovibrionaceae</taxon>
        <taxon>Nitratidesulfovibrio</taxon>
    </lineage>
</organism>
<evidence type="ECO:0000256" key="1">
    <source>
        <dbReference type="ARBA" id="ARBA00004571"/>
    </source>
</evidence>
<dbReference type="Proteomes" id="UP000009173">
    <property type="component" value="Plasmid pDVUL01"/>
</dbReference>
<keyword evidence="11" id="KW-0472">Membrane</keyword>
<dbReference type="EMBL" id="CP000528">
    <property type="protein sequence ID" value="ABM30082.1"/>
    <property type="molecule type" value="Genomic_DNA"/>
</dbReference>
<evidence type="ECO:0000256" key="12">
    <source>
        <dbReference type="ARBA" id="ARBA00023139"/>
    </source>
</evidence>
<evidence type="ECO:0000256" key="3">
    <source>
        <dbReference type="ARBA" id="ARBA00022448"/>
    </source>
</evidence>
<evidence type="ECO:0000256" key="2">
    <source>
        <dbReference type="ARBA" id="ARBA00009450"/>
    </source>
</evidence>
<dbReference type="InterPro" id="IPR049712">
    <property type="entry name" value="Poly_export"/>
</dbReference>
<evidence type="ECO:0000256" key="8">
    <source>
        <dbReference type="ARBA" id="ARBA00023047"/>
    </source>
</evidence>
<evidence type="ECO:0000259" key="15">
    <source>
        <dbReference type="Pfam" id="PF02563"/>
    </source>
</evidence>
<keyword evidence="10" id="KW-0626">Porin</keyword>
<evidence type="ECO:0000256" key="11">
    <source>
        <dbReference type="ARBA" id="ARBA00023136"/>
    </source>
</evidence>
<accession>A0A0H3ABT4</accession>
<dbReference type="RefSeq" id="WP_011787325.1">
    <property type="nucleotide sequence ID" value="NC_008741.1"/>
</dbReference>
<dbReference type="GO" id="GO:0006811">
    <property type="term" value="P:monoatomic ion transport"/>
    <property type="evidence" value="ECO:0007669"/>
    <property type="project" value="UniProtKB-KW"/>
</dbReference>
<keyword evidence="7" id="KW-0732">Signal</keyword>
<evidence type="ECO:0000256" key="10">
    <source>
        <dbReference type="ARBA" id="ARBA00023114"/>
    </source>
</evidence>
<keyword evidence="5" id="KW-0762">Sugar transport</keyword>
<dbReference type="Pfam" id="PF02563">
    <property type="entry name" value="Poly_export"/>
    <property type="match status" value="1"/>
</dbReference>
<keyword evidence="3" id="KW-0813">Transport</keyword>
<name>A0A0H3ABT4_NITV4</name>
<protein>
    <submittedName>
        <fullName evidence="17">Polysaccharide export protein</fullName>
    </submittedName>
</protein>
<keyword evidence="9" id="KW-0406">Ion transport</keyword>
<evidence type="ECO:0000259" key="16">
    <source>
        <dbReference type="Pfam" id="PF22461"/>
    </source>
</evidence>
<evidence type="ECO:0000256" key="7">
    <source>
        <dbReference type="ARBA" id="ARBA00022729"/>
    </source>
</evidence>
<dbReference type="Gene3D" id="3.10.560.10">
    <property type="entry name" value="Outer membrane lipoprotein wza domain like"/>
    <property type="match status" value="1"/>
</dbReference>
<comment type="similarity">
    <text evidence="2">Belongs to the BexD/CtrA/VexA family.</text>
</comment>
<feature type="domain" description="Polysaccharide export protein N-terminal" evidence="15">
    <location>
        <begin position="24"/>
        <end position="94"/>
    </location>
</feature>
<evidence type="ECO:0000256" key="6">
    <source>
        <dbReference type="ARBA" id="ARBA00022692"/>
    </source>
</evidence>
<dbReference type="Pfam" id="PF22461">
    <property type="entry name" value="SLBB_2"/>
    <property type="match status" value="1"/>
</dbReference>
<dbReference type="AlphaFoldDB" id="A0A0H3ABT4"/>
<sequence length="268" mass="29213" precursor="true">MKRFAVIMSLVMVLMGASVGYCFDYIINHGDGISVNVWGEKELSVKVTVRPDGRITLPGIGDMDAAGQTAEQLQAKITTRYAELVRNPVVTVSVDMSQNNSVIVHGPGVKPGMVPMAGRTTLLQLLTRIAPEATADLDGATLTREGTVLRTGFRDLYERGAIADDAELKPGDRVFIPFRAKWSVYVVGAVNEPMTLTYHEGMTLMEALLAAKGFTRFADRNKTEVVRERDGRQEVVVVRAGDLIDKGDLTQNVPLQAGDYVIAKKGLF</sequence>
<gene>
    <name evidence="17" type="ordered locus">Dvul_3071</name>
</gene>
<keyword evidence="8" id="KW-0625">Polysaccharide transport</keyword>
<dbReference type="Gene3D" id="3.30.1950.10">
    <property type="entry name" value="wza like domain"/>
    <property type="match status" value="1"/>
</dbReference>
<evidence type="ECO:0000313" key="17">
    <source>
        <dbReference type="EMBL" id="ABM30082.1"/>
    </source>
</evidence>
<geneLocation type="plasmid" evidence="17 18">
    <name>pDVUL01</name>
</geneLocation>
<evidence type="ECO:0000256" key="13">
    <source>
        <dbReference type="ARBA" id="ARBA00023237"/>
    </source>
</evidence>
<keyword evidence="6" id="KW-0812">Transmembrane</keyword>
<dbReference type="PANTHER" id="PTHR33619:SF3">
    <property type="entry name" value="POLYSACCHARIDE EXPORT PROTEIN GFCE-RELATED"/>
    <property type="match status" value="1"/>
</dbReference>
<dbReference type="InterPro" id="IPR054765">
    <property type="entry name" value="SLBB_dom"/>
</dbReference>
<reference evidence="18" key="1">
    <citation type="journal article" date="2009" name="Environ. Microbiol.">
        <title>Contribution of mobile genetic elements to Desulfovibrio vulgaris genome plasticity.</title>
        <authorList>
            <person name="Walker C.B."/>
            <person name="Stolyar S."/>
            <person name="Chivian D."/>
            <person name="Pinel N."/>
            <person name="Gabster J.A."/>
            <person name="Dehal P.S."/>
            <person name="He Z."/>
            <person name="Yang Z.K."/>
            <person name="Yen H.C."/>
            <person name="Zhou J."/>
            <person name="Wall J.D."/>
            <person name="Hazen T.C."/>
            <person name="Arkin A.P."/>
            <person name="Stahl D.A."/>
        </authorList>
    </citation>
    <scope>NUCLEOTIDE SEQUENCE [LARGE SCALE GENOMIC DNA]</scope>
    <source>
        <strain evidence="18">DP4</strain>
        <plasmid evidence="18">Plasmid pDVUL01</plasmid>
    </source>
</reference>
<evidence type="ECO:0000256" key="4">
    <source>
        <dbReference type="ARBA" id="ARBA00022452"/>
    </source>
</evidence>
<keyword evidence="14" id="KW-0449">Lipoprotein</keyword>
<evidence type="ECO:0000256" key="5">
    <source>
        <dbReference type="ARBA" id="ARBA00022597"/>
    </source>
</evidence>
<proteinExistence type="inferred from homology"/>
<keyword evidence="17" id="KW-0614">Plasmid</keyword>
<evidence type="ECO:0000256" key="14">
    <source>
        <dbReference type="ARBA" id="ARBA00023288"/>
    </source>
</evidence>
<dbReference type="GO" id="GO:0015159">
    <property type="term" value="F:polysaccharide transmembrane transporter activity"/>
    <property type="evidence" value="ECO:0007669"/>
    <property type="project" value="InterPro"/>
</dbReference>
<keyword evidence="12" id="KW-0564">Palmitate</keyword>
<keyword evidence="4" id="KW-1134">Transmembrane beta strand</keyword>
<keyword evidence="13" id="KW-0998">Cell outer membrane</keyword>
<dbReference type="GO" id="GO:0009279">
    <property type="term" value="C:cell outer membrane"/>
    <property type="evidence" value="ECO:0007669"/>
    <property type="project" value="UniProtKB-SubCell"/>
</dbReference>
<feature type="domain" description="SLBB" evidence="16">
    <location>
        <begin position="184"/>
        <end position="262"/>
    </location>
</feature>
<dbReference type="PANTHER" id="PTHR33619">
    <property type="entry name" value="POLYSACCHARIDE EXPORT PROTEIN GFCE-RELATED"/>
    <property type="match status" value="1"/>
</dbReference>
<dbReference type="KEGG" id="dvl:Dvul_3071"/>
<dbReference type="HOGENOM" id="CLU_038343_0_2_7"/>
<dbReference type="InterPro" id="IPR003715">
    <property type="entry name" value="Poly_export_N"/>
</dbReference>
<evidence type="ECO:0000256" key="9">
    <source>
        <dbReference type="ARBA" id="ARBA00023065"/>
    </source>
</evidence>
<comment type="subcellular location">
    <subcellularLocation>
        <location evidence="1">Cell outer membrane</location>
        <topology evidence="1">Multi-pass membrane protein</topology>
    </subcellularLocation>
</comment>
<dbReference type="GO" id="GO:0046930">
    <property type="term" value="C:pore complex"/>
    <property type="evidence" value="ECO:0007669"/>
    <property type="project" value="UniProtKB-KW"/>
</dbReference>
<dbReference type="GO" id="GO:0015288">
    <property type="term" value="F:porin activity"/>
    <property type="evidence" value="ECO:0007669"/>
    <property type="project" value="UniProtKB-KW"/>
</dbReference>
<evidence type="ECO:0000313" key="18">
    <source>
        <dbReference type="Proteomes" id="UP000009173"/>
    </source>
</evidence>